<dbReference type="PATRIC" id="fig|745411.4.peg.1967"/>
<evidence type="ECO:0000256" key="1">
    <source>
        <dbReference type="SAM" id="SignalP"/>
    </source>
</evidence>
<sequence>MKKTVAAAALLSAFALPASADALGIYAGVGQWKNDFSGDLLSEQVQVDDELGLDSADLTQWYVNFEHPIPLLPNLRLAYSDISESGKGQLNENVEFDNTTFIAGTEVKSDLQIEMTDVTFYYELWDIGGDLDLGITARHLDGHVELANDLTGSGRESVDEWVPMLYLNGRFDLPLTGLYVGAQGNGVTYSGNRLIDYSAFVGYDFDIIGPVDVGVQLGYRSMELKLDDIGDFDADLKLDGVFANLSLHF</sequence>
<reference evidence="2 3" key="1">
    <citation type="journal article" date="2012" name="J. Bacteriol.">
        <title>Genome Sequence of Gallaecimonas xiamenensis Type Strain 3-C-1.</title>
        <authorList>
            <person name="Lai Q."/>
            <person name="Wang L."/>
            <person name="Wang W."/>
            <person name="Shao Z."/>
        </authorList>
    </citation>
    <scope>NUCLEOTIDE SEQUENCE [LARGE SCALE GENOMIC DNA]</scope>
    <source>
        <strain evidence="2 3">3-C-1</strain>
    </source>
</reference>
<protein>
    <recommendedName>
        <fullName evidence="4">Outer membrane protein</fullName>
    </recommendedName>
</protein>
<keyword evidence="3" id="KW-1185">Reference proteome</keyword>
<evidence type="ECO:0000313" key="2">
    <source>
        <dbReference type="EMBL" id="EKE73727.1"/>
    </source>
</evidence>
<gene>
    <name evidence="2" type="ORF">B3C1_10027</name>
</gene>
<feature type="signal peptide" evidence="1">
    <location>
        <begin position="1"/>
        <end position="20"/>
    </location>
</feature>
<feature type="chain" id="PRO_5003859259" description="Outer membrane protein" evidence="1">
    <location>
        <begin position="21"/>
        <end position="249"/>
    </location>
</feature>
<evidence type="ECO:0008006" key="4">
    <source>
        <dbReference type="Google" id="ProtNLM"/>
    </source>
</evidence>
<name>K2JGP3_9GAMM</name>
<dbReference type="NCBIfam" id="TIGR04219">
    <property type="entry name" value="OMP_w_GlyGly"/>
    <property type="match status" value="1"/>
</dbReference>
<dbReference type="EMBL" id="AMRI01000012">
    <property type="protein sequence ID" value="EKE73727.1"/>
    <property type="molecule type" value="Genomic_DNA"/>
</dbReference>
<proteinExistence type="predicted"/>
<dbReference type="RefSeq" id="WP_008484607.1">
    <property type="nucleotide sequence ID" value="NZ_AMRI01000012.1"/>
</dbReference>
<keyword evidence="1" id="KW-0732">Signal</keyword>
<dbReference type="InterPro" id="IPR026387">
    <property type="entry name" value="OMP_w_GlyGly"/>
</dbReference>
<evidence type="ECO:0000313" key="3">
    <source>
        <dbReference type="Proteomes" id="UP000006755"/>
    </source>
</evidence>
<dbReference type="STRING" id="745411.B3C1_10027"/>
<dbReference type="AlphaFoldDB" id="K2JGP3"/>
<dbReference type="eggNOG" id="COG3637">
    <property type="taxonomic scope" value="Bacteria"/>
</dbReference>
<comment type="caution">
    <text evidence="2">The sequence shown here is derived from an EMBL/GenBank/DDBJ whole genome shotgun (WGS) entry which is preliminary data.</text>
</comment>
<dbReference type="Proteomes" id="UP000006755">
    <property type="component" value="Unassembled WGS sequence"/>
</dbReference>
<accession>K2JGP3</accession>
<organism evidence="2 3">
    <name type="scientific">Gallaecimonas xiamenensis 3-C-1</name>
    <dbReference type="NCBI Taxonomy" id="745411"/>
    <lineage>
        <taxon>Bacteria</taxon>
        <taxon>Pseudomonadati</taxon>
        <taxon>Pseudomonadota</taxon>
        <taxon>Gammaproteobacteria</taxon>
        <taxon>Enterobacterales</taxon>
        <taxon>Gallaecimonadaceae</taxon>
        <taxon>Gallaecimonas</taxon>
    </lineage>
</organism>